<dbReference type="SUPFAM" id="SSF48498">
    <property type="entry name" value="Tetracyclin repressor-like, C-terminal domain"/>
    <property type="match status" value="1"/>
</dbReference>
<evidence type="ECO:0000259" key="6">
    <source>
        <dbReference type="PROSITE" id="PS50977"/>
    </source>
</evidence>
<evidence type="ECO:0000313" key="7">
    <source>
        <dbReference type="EMBL" id="AVO46400.1"/>
    </source>
</evidence>
<keyword evidence="8" id="KW-1185">Reference proteome</keyword>
<accession>A0A2S0NDZ8</accession>
<dbReference type="PROSITE" id="PS50977">
    <property type="entry name" value="HTH_TETR_2"/>
    <property type="match status" value="1"/>
</dbReference>
<dbReference type="SUPFAM" id="SSF46689">
    <property type="entry name" value="Homeodomain-like"/>
    <property type="match status" value="1"/>
</dbReference>
<dbReference type="InterPro" id="IPR036271">
    <property type="entry name" value="Tet_transcr_reg_TetR-rel_C_sf"/>
</dbReference>
<dbReference type="Proteomes" id="UP000237889">
    <property type="component" value="Chromosome"/>
</dbReference>
<dbReference type="PANTHER" id="PTHR30055">
    <property type="entry name" value="HTH-TYPE TRANSCRIPTIONAL REGULATOR RUTR"/>
    <property type="match status" value="1"/>
</dbReference>
<gene>
    <name evidence="7" type="ORF">C6569_15815</name>
</gene>
<keyword evidence="2" id="KW-0805">Transcription regulation</keyword>
<dbReference type="PANTHER" id="PTHR30055:SF175">
    <property type="entry name" value="HTH-TYPE TRANSCRIPTIONAL REPRESSOR KSTR2"/>
    <property type="match status" value="1"/>
</dbReference>
<evidence type="ECO:0000313" key="8">
    <source>
        <dbReference type="Proteomes" id="UP000237889"/>
    </source>
</evidence>
<dbReference type="InterPro" id="IPR001647">
    <property type="entry name" value="HTH_TetR"/>
</dbReference>
<evidence type="ECO:0000256" key="5">
    <source>
        <dbReference type="PROSITE-ProRule" id="PRU00335"/>
    </source>
</evidence>
<sequence>MSGSGKKRATALNWRDAGLRHGLHDAKRRLILSQAARMFADDGFHQTTIEKIAAALNVTKPTIYYYIDSKEDILYQILQLALDELDAALAAIDKPDAIAIDRLEVFFHIYCEIILSDFGVCMALVTDRSLNANYRKKLRGLKKEFELRVRSIVADGLRDGSINVGNPRLFSNAIFGAYNWMPQWFSKAGSMAAEEAGREIFMLFRKAAMST</sequence>
<organism evidence="7 8">
    <name type="scientific">Phreatobacter cathodiphilus</name>
    <dbReference type="NCBI Taxonomy" id="1868589"/>
    <lineage>
        <taxon>Bacteria</taxon>
        <taxon>Pseudomonadati</taxon>
        <taxon>Pseudomonadota</taxon>
        <taxon>Alphaproteobacteria</taxon>
        <taxon>Hyphomicrobiales</taxon>
        <taxon>Phreatobacteraceae</taxon>
        <taxon>Phreatobacter</taxon>
    </lineage>
</organism>
<dbReference type="OrthoDB" id="9779746at2"/>
<dbReference type="GO" id="GO:0003700">
    <property type="term" value="F:DNA-binding transcription factor activity"/>
    <property type="evidence" value="ECO:0007669"/>
    <property type="project" value="TreeGrafter"/>
</dbReference>
<dbReference type="InterPro" id="IPR041490">
    <property type="entry name" value="KstR2_TetR_C"/>
</dbReference>
<name>A0A2S0NDZ8_9HYPH</name>
<feature type="domain" description="HTH tetR-type" evidence="6">
    <location>
        <begin position="25"/>
        <end position="85"/>
    </location>
</feature>
<dbReference type="InterPro" id="IPR050109">
    <property type="entry name" value="HTH-type_TetR-like_transc_reg"/>
</dbReference>
<dbReference type="AlphaFoldDB" id="A0A2S0NDZ8"/>
<reference evidence="7 8" key="1">
    <citation type="submission" date="2018-03" db="EMBL/GenBank/DDBJ databases">
        <title>Genome sequencing of Phreatobacter sp.</title>
        <authorList>
            <person name="Kim S.-J."/>
            <person name="Heo J."/>
            <person name="Kwon S.-W."/>
        </authorList>
    </citation>
    <scope>NUCLEOTIDE SEQUENCE [LARGE SCALE GENOMIC DNA]</scope>
    <source>
        <strain evidence="7 8">S-12</strain>
    </source>
</reference>
<dbReference type="KEGG" id="phr:C6569_15815"/>
<protein>
    <recommendedName>
        <fullName evidence="6">HTH tetR-type domain-containing protein</fullName>
    </recommendedName>
</protein>
<dbReference type="InterPro" id="IPR009057">
    <property type="entry name" value="Homeodomain-like_sf"/>
</dbReference>
<dbReference type="EMBL" id="CP027668">
    <property type="protein sequence ID" value="AVO46400.1"/>
    <property type="molecule type" value="Genomic_DNA"/>
</dbReference>
<feature type="DNA-binding region" description="H-T-H motif" evidence="5">
    <location>
        <begin position="48"/>
        <end position="67"/>
    </location>
</feature>
<evidence type="ECO:0000256" key="3">
    <source>
        <dbReference type="ARBA" id="ARBA00023125"/>
    </source>
</evidence>
<dbReference type="Pfam" id="PF00440">
    <property type="entry name" value="TetR_N"/>
    <property type="match status" value="1"/>
</dbReference>
<evidence type="ECO:0000256" key="1">
    <source>
        <dbReference type="ARBA" id="ARBA00022491"/>
    </source>
</evidence>
<dbReference type="RefSeq" id="WP_106749740.1">
    <property type="nucleotide sequence ID" value="NZ_CP027668.1"/>
</dbReference>
<keyword evidence="3 5" id="KW-0238">DNA-binding</keyword>
<keyword evidence="4" id="KW-0804">Transcription</keyword>
<keyword evidence="1" id="KW-0678">Repressor</keyword>
<dbReference type="Gene3D" id="1.10.357.10">
    <property type="entry name" value="Tetracycline Repressor, domain 2"/>
    <property type="match status" value="1"/>
</dbReference>
<dbReference type="PRINTS" id="PR00455">
    <property type="entry name" value="HTHTETR"/>
</dbReference>
<evidence type="ECO:0000256" key="4">
    <source>
        <dbReference type="ARBA" id="ARBA00023163"/>
    </source>
</evidence>
<dbReference type="Pfam" id="PF17932">
    <property type="entry name" value="TetR_C_24"/>
    <property type="match status" value="1"/>
</dbReference>
<proteinExistence type="predicted"/>
<evidence type="ECO:0000256" key="2">
    <source>
        <dbReference type="ARBA" id="ARBA00023015"/>
    </source>
</evidence>
<dbReference type="Gene3D" id="1.10.10.60">
    <property type="entry name" value="Homeodomain-like"/>
    <property type="match status" value="1"/>
</dbReference>
<dbReference type="GO" id="GO:0000976">
    <property type="term" value="F:transcription cis-regulatory region binding"/>
    <property type="evidence" value="ECO:0007669"/>
    <property type="project" value="TreeGrafter"/>
</dbReference>